<evidence type="ECO:0000313" key="1">
    <source>
        <dbReference type="EMBL" id="RKO93863.1"/>
    </source>
</evidence>
<dbReference type="InterPro" id="IPR012340">
    <property type="entry name" value="NA-bd_OB-fold"/>
</dbReference>
<reference evidence="2" key="1">
    <citation type="journal article" date="2018" name="Nat. Microbiol.">
        <title>Leveraging single-cell genomics to expand the fungal tree of life.</title>
        <authorList>
            <person name="Ahrendt S.R."/>
            <person name="Quandt C.A."/>
            <person name="Ciobanu D."/>
            <person name="Clum A."/>
            <person name="Salamov A."/>
            <person name="Andreopoulos B."/>
            <person name="Cheng J.F."/>
            <person name="Woyke T."/>
            <person name="Pelin A."/>
            <person name="Henrissat B."/>
            <person name="Reynolds N.K."/>
            <person name="Benny G.L."/>
            <person name="Smith M.E."/>
            <person name="James T.Y."/>
            <person name="Grigoriev I.V."/>
        </authorList>
    </citation>
    <scope>NUCLEOTIDE SEQUENCE [LARGE SCALE GENOMIC DNA]</scope>
</reference>
<dbReference type="Proteomes" id="UP000269721">
    <property type="component" value="Unassembled WGS sequence"/>
</dbReference>
<dbReference type="GO" id="GO:0010521">
    <property type="term" value="F:telomerase inhibitor activity"/>
    <property type="evidence" value="ECO:0007669"/>
    <property type="project" value="TreeGrafter"/>
</dbReference>
<dbReference type="Pfam" id="PF15490">
    <property type="entry name" value="Ten1_2"/>
    <property type="match status" value="1"/>
</dbReference>
<name>A0A4P9WP25_9FUNG</name>
<evidence type="ECO:0000313" key="2">
    <source>
        <dbReference type="Proteomes" id="UP000269721"/>
    </source>
</evidence>
<protein>
    <submittedName>
        <fullName evidence="1">Telomere-capping, CST complex subunit-domain-containing protein</fullName>
    </submittedName>
</protein>
<dbReference type="EMBL" id="KZ994091">
    <property type="protein sequence ID" value="RKO93863.1"/>
    <property type="molecule type" value="Genomic_DNA"/>
</dbReference>
<dbReference type="GO" id="GO:0003697">
    <property type="term" value="F:single-stranded DNA binding"/>
    <property type="evidence" value="ECO:0007669"/>
    <property type="project" value="InterPro"/>
</dbReference>
<dbReference type="InterPro" id="IPR029146">
    <property type="entry name" value="Ten1_animal_plant"/>
</dbReference>
<dbReference type="GO" id="GO:1990879">
    <property type="term" value="C:CST complex"/>
    <property type="evidence" value="ECO:0007669"/>
    <property type="project" value="InterPro"/>
</dbReference>
<dbReference type="AlphaFoldDB" id="A0A4P9WP25"/>
<dbReference type="Gene3D" id="2.40.50.140">
    <property type="entry name" value="Nucleic acid-binding proteins"/>
    <property type="match status" value="1"/>
</dbReference>
<dbReference type="GO" id="GO:0042162">
    <property type="term" value="F:telomeric DNA binding"/>
    <property type="evidence" value="ECO:0007669"/>
    <property type="project" value="TreeGrafter"/>
</dbReference>
<keyword evidence="2" id="KW-1185">Reference proteome</keyword>
<proteinExistence type="predicted"/>
<dbReference type="OrthoDB" id="342190at2759"/>
<dbReference type="PANTHER" id="PTHR33905:SF1">
    <property type="entry name" value="CST COMPLEX SUBUNIT TEN1"/>
    <property type="match status" value="1"/>
</dbReference>
<sequence>MASFGNRSHGVILNIAEILSQDTARLASTVRVLGKLISYDVPTNIAVIEHGGERLLVDVTLLGDFPHRLKSLLQFIGELEDHAPHAGGGSVVLRARIVRNVDGLDLKLFEQSLLIRRRFEDERTRLGSMK</sequence>
<dbReference type="PANTHER" id="PTHR33905">
    <property type="entry name" value="CST COMPLEX SUBUNIT TEN1"/>
    <property type="match status" value="1"/>
</dbReference>
<dbReference type="GO" id="GO:0032211">
    <property type="term" value="P:negative regulation of telomere maintenance via telomerase"/>
    <property type="evidence" value="ECO:0007669"/>
    <property type="project" value="TreeGrafter"/>
</dbReference>
<organism evidence="1 2">
    <name type="scientific">Blyttiomyces helicus</name>
    <dbReference type="NCBI Taxonomy" id="388810"/>
    <lineage>
        <taxon>Eukaryota</taxon>
        <taxon>Fungi</taxon>
        <taxon>Fungi incertae sedis</taxon>
        <taxon>Chytridiomycota</taxon>
        <taxon>Chytridiomycota incertae sedis</taxon>
        <taxon>Chytridiomycetes</taxon>
        <taxon>Chytridiomycetes incertae sedis</taxon>
        <taxon>Blyttiomyces</taxon>
    </lineage>
</organism>
<accession>A0A4P9WP25</accession>
<gene>
    <name evidence="1" type="ORF">BDK51DRAFT_22987</name>
</gene>